<feature type="compositionally biased region" description="Gly residues" evidence="14">
    <location>
        <begin position="519"/>
        <end position="532"/>
    </location>
</feature>
<dbReference type="CDD" id="cd00577">
    <property type="entry name" value="PCNA"/>
    <property type="match status" value="1"/>
</dbReference>
<evidence type="ECO:0000256" key="6">
    <source>
        <dbReference type="ARBA" id="ARBA00022722"/>
    </source>
</evidence>
<dbReference type="Proteomes" id="UP000694541">
    <property type="component" value="Unplaced"/>
</dbReference>
<feature type="region of interest" description="Disordered" evidence="14">
    <location>
        <begin position="508"/>
        <end position="534"/>
    </location>
</feature>
<evidence type="ECO:0000256" key="7">
    <source>
        <dbReference type="ARBA" id="ARBA00022763"/>
    </source>
</evidence>
<dbReference type="GO" id="GO:0031573">
    <property type="term" value="P:mitotic intra-S DNA damage checkpoint signaling"/>
    <property type="evidence" value="ECO:0007669"/>
    <property type="project" value="TreeGrafter"/>
</dbReference>
<protein>
    <recommendedName>
        <fullName evidence="12">Cell cycle checkpoint control protein RAD9A</fullName>
        <ecNumber evidence="4">3.1.11.2</ecNumber>
    </recommendedName>
    <alternativeName>
        <fullName evidence="13">DNA repair exonuclease rad9 homolog A</fullName>
    </alternativeName>
</protein>
<feature type="compositionally biased region" description="Acidic residues" evidence="14">
    <location>
        <begin position="332"/>
        <end position="348"/>
    </location>
</feature>
<evidence type="ECO:0000256" key="12">
    <source>
        <dbReference type="ARBA" id="ARBA00069752"/>
    </source>
</evidence>
<comment type="similarity">
    <text evidence="3">Belongs to the rad9 family.</text>
</comment>
<comment type="catalytic activity">
    <reaction evidence="1">
        <text>Exonucleolytic cleavage in the 3'- to 5'-direction to yield nucleoside 5'-phosphates.</text>
        <dbReference type="EC" id="3.1.11.2"/>
    </reaction>
</comment>
<dbReference type="Pfam" id="PF04139">
    <property type="entry name" value="Rad9"/>
    <property type="match status" value="1"/>
</dbReference>
<dbReference type="GO" id="GO:0071479">
    <property type="term" value="P:cellular response to ionizing radiation"/>
    <property type="evidence" value="ECO:0007669"/>
    <property type="project" value="TreeGrafter"/>
</dbReference>
<feature type="compositionally biased region" description="Basic and acidic residues" evidence="14">
    <location>
        <begin position="509"/>
        <end position="518"/>
    </location>
</feature>
<evidence type="ECO:0000256" key="14">
    <source>
        <dbReference type="SAM" id="MobiDB-lite"/>
    </source>
</evidence>
<evidence type="ECO:0000256" key="13">
    <source>
        <dbReference type="ARBA" id="ARBA00079896"/>
    </source>
</evidence>
<comment type="subcellular location">
    <subcellularLocation>
        <location evidence="2">Nucleus</location>
    </subcellularLocation>
</comment>
<keyword evidence="5" id="KW-0597">Phosphoprotein</keyword>
<evidence type="ECO:0000256" key="9">
    <source>
        <dbReference type="ARBA" id="ARBA00022839"/>
    </source>
</evidence>
<dbReference type="GO" id="GO:0000076">
    <property type="term" value="P:DNA replication checkpoint signaling"/>
    <property type="evidence" value="ECO:0007669"/>
    <property type="project" value="TreeGrafter"/>
</dbReference>
<proteinExistence type="inferred from homology"/>
<keyword evidence="16" id="KW-1185">Reference proteome</keyword>
<dbReference type="GO" id="GO:0006281">
    <property type="term" value="P:DNA repair"/>
    <property type="evidence" value="ECO:0007669"/>
    <property type="project" value="TreeGrafter"/>
</dbReference>
<evidence type="ECO:0000313" key="16">
    <source>
        <dbReference type="Proteomes" id="UP000694541"/>
    </source>
</evidence>
<dbReference type="EC" id="3.1.11.2" evidence="4"/>
<reference evidence="15" key="1">
    <citation type="submission" date="2025-08" db="UniProtKB">
        <authorList>
            <consortium name="Ensembl"/>
        </authorList>
    </citation>
    <scope>IDENTIFICATION</scope>
</reference>
<evidence type="ECO:0000256" key="11">
    <source>
        <dbReference type="ARBA" id="ARBA00059283"/>
    </source>
</evidence>
<name>A0A8B9NDJ2_9AVES</name>
<dbReference type="Gene3D" id="3.70.10.10">
    <property type="match status" value="1"/>
</dbReference>
<evidence type="ECO:0000256" key="8">
    <source>
        <dbReference type="ARBA" id="ARBA00022801"/>
    </source>
</evidence>
<comment type="function">
    <text evidence="11">Component of the 9-1-1 cell-cycle checkpoint response complex that plays a major role in DNA repair. The 9-1-1 complex is recruited to DNA lesion upon damage by the RAD17-replication factor C (RFC) clamp loader complex. Acts then as a sliding clamp platform on DNA for several proteins involved in long-patch base excision repair (LP-BER). The 9-1-1 complex stimulates DNA polymerase beta (POLB) activity by increasing its affinity for the 3'-OH end of the primer-template and stabilizes POLB to those sites where LP-BER proceeds; endonuclease FEN1 cleavage activity on substrates with double, nick, or gap flaps of distinct sequences and lengths; and DNA ligase I (LIG1) on long-patch base excision repair substrates. The 9-1-1 complex is necessary for the recruitment of RHNO1 to sites of double-stranded breaks (DSB) occurring during the S phase. RAD9A possesses 3'-&gt;5' double stranded DNA exonuclease activity.</text>
</comment>
<evidence type="ECO:0000256" key="3">
    <source>
        <dbReference type="ARBA" id="ARBA00008494"/>
    </source>
</evidence>
<organism evidence="15 16">
    <name type="scientific">Accipiter nisus</name>
    <name type="common">Eurasian sparrowhawk</name>
    <dbReference type="NCBI Taxonomy" id="211598"/>
    <lineage>
        <taxon>Eukaryota</taxon>
        <taxon>Metazoa</taxon>
        <taxon>Chordata</taxon>
        <taxon>Craniata</taxon>
        <taxon>Vertebrata</taxon>
        <taxon>Euteleostomi</taxon>
        <taxon>Archelosauria</taxon>
        <taxon>Archosauria</taxon>
        <taxon>Dinosauria</taxon>
        <taxon>Saurischia</taxon>
        <taxon>Theropoda</taxon>
        <taxon>Coelurosauria</taxon>
        <taxon>Aves</taxon>
        <taxon>Neognathae</taxon>
        <taxon>Neoaves</taxon>
        <taxon>Telluraves</taxon>
        <taxon>Accipitrimorphae</taxon>
        <taxon>Accipitriformes</taxon>
        <taxon>Accipitridae</taxon>
        <taxon>Accipitrinae</taxon>
        <taxon>Accipiter</taxon>
    </lineage>
</organism>
<feature type="region of interest" description="Disordered" evidence="14">
    <location>
        <begin position="418"/>
        <end position="453"/>
    </location>
</feature>
<keyword evidence="9" id="KW-0269">Exonuclease</keyword>
<evidence type="ECO:0000256" key="10">
    <source>
        <dbReference type="ARBA" id="ARBA00023242"/>
    </source>
</evidence>
<dbReference type="SUPFAM" id="SSF55979">
    <property type="entry name" value="DNA clamp"/>
    <property type="match status" value="1"/>
</dbReference>
<dbReference type="PANTHER" id="PTHR15237">
    <property type="entry name" value="DNA REPAIR PROTEIN RAD9"/>
    <property type="match status" value="1"/>
</dbReference>
<dbReference type="FunFam" id="3.70.10.10:FF:000005">
    <property type="entry name" value="Cell cycle checkpoint control protein"/>
    <property type="match status" value="1"/>
</dbReference>
<keyword evidence="6" id="KW-0540">Nuclease</keyword>
<sequence>MGGWGGGHLWTPPPSPLGLGGDTLCPVRGVTSVCVCPPQLSLRAVNSSRSAFASFLFAPLFFQLYEARGPPPHLELCRCKVLMKSFLGVFRSLPSLEKTVGKCLILLKPRASRLVVQLHCKYGVTKTHNLTFQECERLQAVFDTQRCASSLCAPARVLAEAVVHFPQTLAEVTLAAGPGGKISLRNHVEDEAEPGKTMVTELWLAEDEFQTAAVAPGSRITFCLKEFRGLLTFAEASNLPLTVHYDVPGRPVIFTLEDAVLEVHLVLATLSDPESNLQPPMANGVSHLPAPSDEFADDLGSYMIAMEPPSTYEEGSGVPPIPPFPLCIPDPAESDTEEEEEEEEEEEGAVLGTPPHKKVWDGHGRAWGQRDGHSPLLTPMSPHSFALCFLARCWRQESPAWPPPWRCWRRTAMASTESPEGAELPAPHPSSVQPPGWALPRPSIGPQTQEPPHDPLQVYSQKILLPHPSTTIPGLGSGVPPCPGGPCPGGAVFGLVERGGGGRILQIKNESREKRPDAEGGGLGPSRGGGGSRLISWLWQSCGEG</sequence>
<dbReference type="PANTHER" id="PTHR15237:SF1">
    <property type="entry name" value="CELL CYCLE CHECKPOINT CONTROL PROTEIN RAD9A"/>
    <property type="match status" value="1"/>
</dbReference>
<dbReference type="InterPro" id="IPR007268">
    <property type="entry name" value="Rad9/Ddc1"/>
</dbReference>
<evidence type="ECO:0000256" key="5">
    <source>
        <dbReference type="ARBA" id="ARBA00022553"/>
    </source>
</evidence>
<keyword evidence="10" id="KW-0539">Nucleus</keyword>
<dbReference type="InterPro" id="IPR046938">
    <property type="entry name" value="DNA_clamp_sf"/>
</dbReference>
<evidence type="ECO:0000256" key="4">
    <source>
        <dbReference type="ARBA" id="ARBA00012115"/>
    </source>
</evidence>
<feature type="region of interest" description="Disordered" evidence="14">
    <location>
        <begin position="329"/>
        <end position="357"/>
    </location>
</feature>
<dbReference type="Ensembl" id="ENSANIT00000022215.1">
    <property type="protein sequence ID" value="ENSANIP00000021502.1"/>
    <property type="gene ID" value="ENSANIG00000014612.1"/>
</dbReference>
<evidence type="ECO:0000256" key="1">
    <source>
        <dbReference type="ARBA" id="ARBA00000493"/>
    </source>
</evidence>
<accession>A0A8B9NDJ2</accession>
<evidence type="ECO:0000313" key="15">
    <source>
        <dbReference type="Ensembl" id="ENSANIP00000021502.1"/>
    </source>
</evidence>
<dbReference type="GO" id="GO:0008311">
    <property type="term" value="F:double-stranded DNA 3'-5' DNA exonuclease activity"/>
    <property type="evidence" value="ECO:0007669"/>
    <property type="project" value="UniProtKB-EC"/>
</dbReference>
<dbReference type="AlphaFoldDB" id="A0A8B9NDJ2"/>
<keyword evidence="7" id="KW-0227">DNA damage</keyword>
<keyword evidence="8" id="KW-0378">Hydrolase</keyword>
<reference evidence="15" key="2">
    <citation type="submission" date="2025-09" db="UniProtKB">
        <authorList>
            <consortium name="Ensembl"/>
        </authorList>
    </citation>
    <scope>IDENTIFICATION</scope>
</reference>
<dbReference type="GO" id="GO:0030896">
    <property type="term" value="C:checkpoint clamp complex"/>
    <property type="evidence" value="ECO:0007669"/>
    <property type="project" value="InterPro"/>
</dbReference>
<evidence type="ECO:0000256" key="2">
    <source>
        <dbReference type="ARBA" id="ARBA00004123"/>
    </source>
</evidence>